<evidence type="ECO:0000256" key="11">
    <source>
        <dbReference type="ARBA" id="ARBA00023136"/>
    </source>
</evidence>
<comment type="caution">
    <text evidence="18">The sequence shown here is derived from an EMBL/GenBank/DDBJ whole genome shotgun (WGS) entry which is preliminary data.</text>
</comment>
<comment type="catalytic activity">
    <reaction evidence="1">
        <text>ATP + protein L-histidine = ADP + protein N-phospho-L-histidine.</text>
        <dbReference type="EC" id="2.7.13.3"/>
    </reaction>
</comment>
<dbReference type="EC" id="2.7.13.3" evidence="3"/>
<accession>A0A2T4DPA5</accession>
<dbReference type="SUPFAM" id="SSF52172">
    <property type="entry name" value="CheY-like"/>
    <property type="match status" value="1"/>
</dbReference>
<dbReference type="Pfam" id="PF00512">
    <property type="entry name" value="HisKA"/>
    <property type="match status" value="1"/>
</dbReference>
<evidence type="ECO:0000313" key="18">
    <source>
        <dbReference type="EMBL" id="PTB95659.1"/>
    </source>
</evidence>
<evidence type="ECO:0000256" key="3">
    <source>
        <dbReference type="ARBA" id="ARBA00012438"/>
    </source>
</evidence>
<dbReference type="EMBL" id="PYVU01000096">
    <property type="protein sequence ID" value="PTB95659.1"/>
    <property type="molecule type" value="Genomic_DNA"/>
</dbReference>
<dbReference type="CDD" id="cd00088">
    <property type="entry name" value="HPT"/>
    <property type="match status" value="1"/>
</dbReference>
<dbReference type="Gene3D" id="1.10.287.130">
    <property type="match status" value="1"/>
</dbReference>
<evidence type="ECO:0000259" key="17">
    <source>
        <dbReference type="PROSITE" id="PS50894"/>
    </source>
</evidence>
<evidence type="ECO:0000256" key="7">
    <source>
        <dbReference type="ARBA" id="ARBA00022741"/>
    </source>
</evidence>
<evidence type="ECO:0000256" key="14">
    <source>
        <dbReference type="SAM" id="Coils"/>
    </source>
</evidence>
<keyword evidence="14" id="KW-0175">Coiled coil</keyword>
<feature type="domain" description="HPt" evidence="17">
    <location>
        <begin position="386"/>
        <end position="480"/>
    </location>
</feature>
<keyword evidence="18" id="KW-0808">Transferase</keyword>
<dbReference type="SUPFAM" id="SSF55874">
    <property type="entry name" value="ATPase domain of HSP90 chaperone/DNA topoisomerase II/histidine kinase"/>
    <property type="match status" value="1"/>
</dbReference>
<dbReference type="Proteomes" id="UP000240608">
    <property type="component" value="Unassembled WGS sequence"/>
</dbReference>
<evidence type="ECO:0000313" key="19">
    <source>
        <dbReference type="Proteomes" id="UP000240608"/>
    </source>
</evidence>
<dbReference type="GO" id="GO:0005524">
    <property type="term" value="F:ATP binding"/>
    <property type="evidence" value="ECO:0007669"/>
    <property type="project" value="UniProtKB-KW"/>
</dbReference>
<dbReference type="Gene3D" id="3.40.50.2300">
    <property type="match status" value="1"/>
</dbReference>
<keyword evidence="11" id="KW-0472">Membrane</keyword>
<dbReference type="Pfam" id="PF01627">
    <property type="entry name" value="Hpt"/>
    <property type="match status" value="1"/>
</dbReference>
<dbReference type="InterPro" id="IPR004358">
    <property type="entry name" value="Sig_transdc_His_kin-like_C"/>
</dbReference>
<evidence type="ECO:0000259" key="16">
    <source>
        <dbReference type="PROSITE" id="PS50110"/>
    </source>
</evidence>
<dbReference type="CDD" id="cd17546">
    <property type="entry name" value="REC_hyHK_CKI1_RcsC-like"/>
    <property type="match status" value="1"/>
</dbReference>
<evidence type="ECO:0000256" key="1">
    <source>
        <dbReference type="ARBA" id="ARBA00000085"/>
    </source>
</evidence>
<keyword evidence="9" id="KW-1133">Transmembrane helix</keyword>
<feature type="domain" description="Response regulatory" evidence="16">
    <location>
        <begin position="230"/>
        <end position="345"/>
    </location>
</feature>
<dbReference type="PRINTS" id="PR00344">
    <property type="entry name" value="BCTRLSENSOR"/>
</dbReference>
<dbReference type="SMART" id="SM00448">
    <property type="entry name" value="REC"/>
    <property type="match status" value="1"/>
</dbReference>
<keyword evidence="5 13" id="KW-0597">Phosphoprotein</keyword>
<evidence type="ECO:0000256" key="13">
    <source>
        <dbReference type="PROSITE-ProRule" id="PRU00169"/>
    </source>
</evidence>
<organism evidence="18 19">
    <name type="scientific">Marivirga lumbricoides</name>
    <dbReference type="NCBI Taxonomy" id="1046115"/>
    <lineage>
        <taxon>Bacteria</taxon>
        <taxon>Pseudomonadati</taxon>
        <taxon>Bacteroidota</taxon>
        <taxon>Cytophagia</taxon>
        <taxon>Cytophagales</taxon>
        <taxon>Marivirgaceae</taxon>
        <taxon>Marivirga</taxon>
    </lineage>
</organism>
<keyword evidence="4" id="KW-1003">Cell membrane</keyword>
<evidence type="ECO:0000256" key="12">
    <source>
        <dbReference type="PROSITE-ProRule" id="PRU00110"/>
    </source>
</evidence>
<dbReference type="Gene3D" id="1.20.120.160">
    <property type="entry name" value="HPT domain"/>
    <property type="match status" value="1"/>
</dbReference>
<dbReference type="PROSITE" id="PS50894">
    <property type="entry name" value="HPT"/>
    <property type="match status" value="1"/>
</dbReference>
<keyword evidence="7" id="KW-0547">Nucleotide-binding</keyword>
<dbReference type="InterPro" id="IPR036890">
    <property type="entry name" value="HATPase_C_sf"/>
</dbReference>
<dbReference type="Gene3D" id="3.30.565.10">
    <property type="entry name" value="Histidine kinase-like ATPase, C-terminal domain"/>
    <property type="match status" value="1"/>
</dbReference>
<dbReference type="InterPro" id="IPR008207">
    <property type="entry name" value="Sig_transdc_His_kin_Hpt_dom"/>
</dbReference>
<evidence type="ECO:0000256" key="8">
    <source>
        <dbReference type="ARBA" id="ARBA00022840"/>
    </source>
</evidence>
<evidence type="ECO:0000256" key="10">
    <source>
        <dbReference type="ARBA" id="ARBA00023012"/>
    </source>
</evidence>
<feature type="domain" description="Histidine kinase" evidence="15">
    <location>
        <begin position="1"/>
        <end position="199"/>
    </location>
</feature>
<dbReference type="PROSITE" id="PS50109">
    <property type="entry name" value="HIS_KIN"/>
    <property type="match status" value="1"/>
</dbReference>
<feature type="non-terminal residue" evidence="18">
    <location>
        <position position="1"/>
    </location>
</feature>
<dbReference type="InterPro" id="IPR003661">
    <property type="entry name" value="HisK_dim/P_dom"/>
</dbReference>
<dbReference type="InterPro" id="IPR001789">
    <property type="entry name" value="Sig_transdc_resp-reg_receiver"/>
</dbReference>
<dbReference type="AlphaFoldDB" id="A0A2T4DPA5"/>
<evidence type="ECO:0000259" key="15">
    <source>
        <dbReference type="PROSITE" id="PS50109"/>
    </source>
</evidence>
<dbReference type="Pfam" id="PF02518">
    <property type="entry name" value="HATPase_c"/>
    <property type="match status" value="1"/>
</dbReference>
<dbReference type="FunFam" id="3.30.565.10:FF:000010">
    <property type="entry name" value="Sensor histidine kinase RcsC"/>
    <property type="match status" value="1"/>
</dbReference>
<protein>
    <recommendedName>
        <fullName evidence="3">histidine kinase</fullName>
        <ecNumber evidence="3">2.7.13.3</ecNumber>
    </recommendedName>
</protein>
<evidence type="ECO:0000256" key="4">
    <source>
        <dbReference type="ARBA" id="ARBA00022475"/>
    </source>
</evidence>
<keyword evidence="6" id="KW-0812">Transmembrane</keyword>
<gene>
    <name evidence="18" type="ORF">C9994_10815</name>
</gene>
<dbReference type="GO" id="GO:0000155">
    <property type="term" value="F:phosphorelay sensor kinase activity"/>
    <property type="evidence" value="ECO:0007669"/>
    <property type="project" value="InterPro"/>
</dbReference>
<dbReference type="PANTHER" id="PTHR45339">
    <property type="entry name" value="HYBRID SIGNAL TRANSDUCTION HISTIDINE KINASE J"/>
    <property type="match status" value="1"/>
</dbReference>
<proteinExistence type="predicted"/>
<feature type="coiled-coil region" evidence="14">
    <location>
        <begin position="436"/>
        <end position="475"/>
    </location>
</feature>
<evidence type="ECO:0000256" key="5">
    <source>
        <dbReference type="ARBA" id="ARBA00022553"/>
    </source>
</evidence>
<feature type="modified residue" description="4-aspartylphosphate" evidence="13">
    <location>
        <position position="279"/>
    </location>
</feature>
<dbReference type="SMART" id="SM00387">
    <property type="entry name" value="HATPase_c"/>
    <property type="match status" value="1"/>
</dbReference>
<dbReference type="CDD" id="cd16922">
    <property type="entry name" value="HATPase_EvgS-ArcB-TorS-like"/>
    <property type="match status" value="1"/>
</dbReference>
<comment type="subcellular location">
    <subcellularLocation>
        <location evidence="2">Cell membrane</location>
        <topology evidence="2">Multi-pass membrane protein</topology>
    </subcellularLocation>
</comment>
<evidence type="ECO:0000256" key="9">
    <source>
        <dbReference type="ARBA" id="ARBA00022989"/>
    </source>
</evidence>
<dbReference type="SUPFAM" id="SSF47226">
    <property type="entry name" value="Histidine-containing phosphotransfer domain, HPT domain"/>
    <property type="match status" value="1"/>
</dbReference>
<name>A0A2T4DPA5_9BACT</name>
<dbReference type="GO" id="GO:0005886">
    <property type="term" value="C:plasma membrane"/>
    <property type="evidence" value="ECO:0007669"/>
    <property type="project" value="UniProtKB-SubCell"/>
</dbReference>
<keyword evidence="8" id="KW-0067">ATP-binding</keyword>
<dbReference type="InterPro" id="IPR003594">
    <property type="entry name" value="HATPase_dom"/>
</dbReference>
<dbReference type="CDD" id="cd00082">
    <property type="entry name" value="HisKA"/>
    <property type="match status" value="1"/>
</dbReference>
<dbReference type="PANTHER" id="PTHR45339:SF1">
    <property type="entry name" value="HYBRID SIGNAL TRANSDUCTION HISTIDINE KINASE J"/>
    <property type="match status" value="1"/>
</dbReference>
<evidence type="ECO:0000256" key="6">
    <source>
        <dbReference type="ARBA" id="ARBA00022692"/>
    </source>
</evidence>
<dbReference type="InterPro" id="IPR005467">
    <property type="entry name" value="His_kinase_dom"/>
</dbReference>
<dbReference type="PROSITE" id="PS50110">
    <property type="entry name" value="RESPONSE_REGULATORY"/>
    <property type="match status" value="1"/>
</dbReference>
<feature type="modified residue" description="Phosphohistidine" evidence="12">
    <location>
        <position position="425"/>
    </location>
</feature>
<keyword evidence="10" id="KW-0902">Two-component regulatory system</keyword>
<sequence length="480" mass="54197">QTALNPEQKNFVQTIKRSSETLLTILNDILDLSKIEAGKMKIQLQVTEVQTLFEKVLSLFHQLARSKNINLSYRIDKNVPKYLMLDETRILQVLSNLTSNALKFTEDKGRVILHLSKELKDDLYRISVEDTGIGISQNDQQRLFQLFSQVDNTSTKNFSGTGLGLAISKQLSHMMGGEIGVSSEPDQGSVFWFSVAGSLPTEQQVKEYTEAKKNNSEAKKLHFSNEKPPFILIVDDNTINRQVASQILMKSGITTDLAAGGQEAIDKVKTNDYDLILMDIQMPHMDGVTATRHIKSLEKHSPPIIAMTAYSMKEDKDKFISMGMDDYLAKPIVSDILISKIVNYLPDFAVNEEKNDAYKYNNIPEIAVKSEVIDQSTLQQLRKYADKETINSFFEEFEIEAKGLILDSINAEKTSDIQKILSNLHTLKGNAGTLGIRSLESQAKQIEQDLKEEKTENLSRNLNNLLENFNKFTDQYQSII</sequence>
<keyword evidence="18" id="KW-0418">Kinase</keyword>
<dbReference type="InterPro" id="IPR011006">
    <property type="entry name" value="CheY-like_superfamily"/>
</dbReference>
<dbReference type="InterPro" id="IPR036641">
    <property type="entry name" value="HPT_dom_sf"/>
</dbReference>
<evidence type="ECO:0000256" key="2">
    <source>
        <dbReference type="ARBA" id="ARBA00004651"/>
    </source>
</evidence>
<reference evidence="18 19" key="1">
    <citation type="submission" date="2018-03" db="EMBL/GenBank/DDBJ databases">
        <title>Cross-interface Injection: A General Nanoliter Liquid Handling Method Applied to Single Cells Genome Amplification Automated Nanoliter Liquid Handling Applied to Single Cell Multiple Displacement Amplification.</title>
        <authorList>
            <person name="Yun J."/>
            <person name="Xu P."/>
            <person name="Xu J."/>
            <person name="Dai X."/>
            <person name="Wang Y."/>
            <person name="Zheng X."/>
            <person name="Cao C."/>
            <person name="Yi Q."/>
            <person name="Zhu Y."/>
            <person name="Wang L."/>
            <person name="Dong Z."/>
            <person name="Huang Y."/>
            <person name="Huang L."/>
            <person name="Du W."/>
        </authorList>
    </citation>
    <scope>NUCLEOTIDE SEQUENCE [LARGE SCALE GENOMIC DNA]</scope>
    <source>
        <strain evidence="18 19">Z-D1-2</strain>
    </source>
</reference>
<dbReference type="Pfam" id="PF00072">
    <property type="entry name" value="Response_reg"/>
    <property type="match status" value="1"/>
</dbReference>